<dbReference type="OrthoDB" id="2502834at2759"/>
<dbReference type="EMBL" id="LAVV01015049">
    <property type="protein sequence ID" value="KNZ44217.1"/>
    <property type="molecule type" value="Genomic_DNA"/>
</dbReference>
<dbReference type="AlphaFoldDB" id="A0A0L6U782"/>
<dbReference type="STRING" id="27349.A0A0L6U782"/>
<accession>A0A0L6U782</accession>
<reference evidence="1 2" key="1">
    <citation type="submission" date="2015-08" db="EMBL/GenBank/DDBJ databases">
        <title>Next Generation Sequencing and Analysis of the Genome of Puccinia sorghi L Schw, the Causal Agent of Maize Common Rust.</title>
        <authorList>
            <person name="Rochi L."/>
            <person name="Burguener G."/>
            <person name="Darino M."/>
            <person name="Turjanski A."/>
            <person name="Kreff E."/>
            <person name="Dieguez M.J."/>
            <person name="Sacco F."/>
        </authorList>
    </citation>
    <scope>NUCLEOTIDE SEQUENCE [LARGE SCALE GENOMIC DNA]</scope>
    <source>
        <strain evidence="1 2">RO10H11247</strain>
    </source>
</reference>
<dbReference type="Proteomes" id="UP000037035">
    <property type="component" value="Unassembled WGS sequence"/>
</dbReference>
<evidence type="ECO:0000313" key="2">
    <source>
        <dbReference type="Proteomes" id="UP000037035"/>
    </source>
</evidence>
<dbReference type="VEuPathDB" id="FungiDB:VP01_93g3"/>
<organism evidence="1 2">
    <name type="scientific">Puccinia sorghi</name>
    <dbReference type="NCBI Taxonomy" id="27349"/>
    <lineage>
        <taxon>Eukaryota</taxon>
        <taxon>Fungi</taxon>
        <taxon>Dikarya</taxon>
        <taxon>Basidiomycota</taxon>
        <taxon>Pucciniomycotina</taxon>
        <taxon>Pucciniomycetes</taxon>
        <taxon>Pucciniales</taxon>
        <taxon>Pucciniaceae</taxon>
        <taxon>Puccinia</taxon>
    </lineage>
</organism>
<sequence length="82" mass="9414">MFYDFWPINTKTYLVITHGIPKTFNPSAPNSIKKLRLENNFVDGSLICVKWLADNSDLPKQSGSLMSDFYYSYTSSHSSKKK</sequence>
<protein>
    <submittedName>
        <fullName evidence="1">Uncharacterized protein</fullName>
    </submittedName>
</protein>
<evidence type="ECO:0000313" key="1">
    <source>
        <dbReference type="EMBL" id="KNZ44217.1"/>
    </source>
</evidence>
<proteinExistence type="predicted"/>
<name>A0A0L6U782_9BASI</name>
<gene>
    <name evidence="1" type="ORF">VP01_93g3</name>
</gene>
<comment type="caution">
    <text evidence="1">The sequence shown here is derived from an EMBL/GenBank/DDBJ whole genome shotgun (WGS) entry which is preliminary data.</text>
</comment>
<keyword evidence="2" id="KW-1185">Reference proteome</keyword>